<name>A0A193LGS0_9GAMM</name>
<reference evidence="1 2" key="1">
    <citation type="submission" date="2016-06" db="EMBL/GenBank/DDBJ databases">
        <title>Complete genome sequence of a deep-branching marine Gamma Proteobacterium Woeseia oceani type strain XK5.</title>
        <authorList>
            <person name="Mu D."/>
            <person name="Du Z."/>
        </authorList>
    </citation>
    <scope>NUCLEOTIDE SEQUENCE [LARGE SCALE GENOMIC DNA]</scope>
    <source>
        <strain evidence="1 2">XK5</strain>
    </source>
</reference>
<gene>
    <name evidence="1" type="ORF">BA177_10395</name>
</gene>
<dbReference type="OrthoDB" id="5563826at2"/>
<dbReference type="InterPro" id="IPR010342">
    <property type="entry name" value="DUF938"/>
</dbReference>
<dbReference type="KEGG" id="woc:BA177_10395"/>
<dbReference type="SUPFAM" id="SSF53335">
    <property type="entry name" value="S-adenosyl-L-methionine-dependent methyltransferases"/>
    <property type="match status" value="1"/>
</dbReference>
<dbReference type="Pfam" id="PF06080">
    <property type="entry name" value="DUF938"/>
    <property type="match status" value="1"/>
</dbReference>
<dbReference type="Proteomes" id="UP000092695">
    <property type="component" value="Chromosome"/>
</dbReference>
<dbReference type="EMBL" id="CP016268">
    <property type="protein sequence ID" value="ANO51559.1"/>
    <property type="molecule type" value="Genomic_DNA"/>
</dbReference>
<dbReference type="PANTHER" id="PTHR20974:SF0">
    <property type="entry name" value="UPF0585 PROTEIN CG18661"/>
    <property type="match status" value="1"/>
</dbReference>
<dbReference type="STRING" id="1548547.BA177_10395"/>
<evidence type="ECO:0000313" key="1">
    <source>
        <dbReference type="EMBL" id="ANO51559.1"/>
    </source>
</evidence>
<keyword evidence="2" id="KW-1185">Reference proteome</keyword>
<organism evidence="1 2">
    <name type="scientific">Woeseia oceani</name>
    <dbReference type="NCBI Taxonomy" id="1548547"/>
    <lineage>
        <taxon>Bacteria</taxon>
        <taxon>Pseudomonadati</taxon>
        <taxon>Pseudomonadota</taxon>
        <taxon>Gammaproteobacteria</taxon>
        <taxon>Woeseiales</taxon>
        <taxon>Woeseiaceae</taxon>
        <taxon>Woeseia</taxon>
    </lineage>
</organism>
<protein>
    <recommendedName>
        <fullName evidence="3">Methylase</fullName>
    </recommendedName>
</protein>
<dbReference type="Gene3D" id="3.40.50.150">
    <property type="entry name" value="Vaccinia Virus protein VP39"/>
    <property type="match status" value="1"/>
</dbReference>
<accession>A0A193LGS0</accession>
<dbReference type="PANTHER" id="PTHR20974">
    <property type="entry name" value="UPF0585 PROTEIN CG18661"/>
    <property type="match status" value="1"/>
</dbReference>
<evidence type="ECO:0000313" key="2">
    <source>
        <dbReference type="Proteomes" id="UP000092695"/>
    </source>
</evidence>
<dbReference type="InterPro" id="IPR029063">
    <property type="entry name" value="SAM-dependent_MTases_sf"/>
</dbReference>
<evidence type="ECO:0008006" key="3">
    <source>
        <dbReference type="Google" id="ProtNLM"/>
    </source>
</evidence>
<proteinExistence type="predicted"/>
<dbReference type="AlphaFoldDB" id="A0A193LGS0"/>
<dbReference type="RefSeq" id="WP_068616014.1">
    <property type="nucleotide sequence ID" value="NZ_CP016268.1"/>
</dbReference>
<sequence>MTRLADAPATSRNREPILEVLKQELRDCRNVLEIGSGTGQHAVYFAEHLPTLRWQTSDREENLANISNRLNSVARDNIGEPLALDVLHDEDPDGAYDGIFSANTAHIMSIQAVVALFALVGRLLPEGAPFCLYGPFRIDGEFTSDSNEQFDTSLKQRDSAMGIRDLEYLDELAALAQLQRTALYAMPANNFIAVWRKMATVAGSA</sequence>